<dbReference type="Proteomes" id="UP000428260">
    <property type="component" value="Chromosome"/>
</dbReference>
<dbReference type="RefSeq" id="WP_158869635.1">
    <property type="nucleotide sequence ID" value="NZ_CP046401.1"/>
</dbReference>
<evidence type="ECO:0000313" key="2">
    <source>
        <dbReference type="EMBL" id="QGY46504.1"/>
    </source>
</evidence>
<evidence type="ECO:0000259" key="1">
    <source>
        <dbReference type="SMART" id="SM00829"/>
    </source>
</evidence>
<organism evidence="2 3">
    <name type="scientific">Maribellus comscasis</name>
    <dbReference type="NCBI Taxonomy" id="2681766"/>
    <lineage>
        <taxon>Bacteria</taxon>
        <taxon>Pseudomonadati</taxon>
        <taxon>Bacteroidota</taxon>
        <taxon>Bacteroidia</taxon>
        <taxon>Marinilabiliales</taxon>
        <taxon>Prolixibacteraceae</taxon>
        <taxon>Maribellus</taxon>
    </lineage>
</organism>
<protein>
    <submittedName>
        <fullName evidence="2">Zinc-binding dehydrogenase</fullName>
    </submittedName>
</protein>
<dbReference type="PANTHER" id="PTHR44013:SF1">
    <property type="entry name" value="ZINC-TYPE ALCOHOL DEHYDROGENASE-LIKE PROTEIN C16A3.02C"/>
    <property type="match status" value="1"/>
</dbReference>
<dbReference type="SUPFAM" id="SSF51735">
    <property type="entry name" value="NAD(P)-binding Rossmann-fold domains"/>
    <property type="match status" value="1"/>
</dbReference>
<keyword evidence="3" id="KW-1185">Reference proteome</keyword>
<dbReference type="SMART" id="SM00829">
    <property type="entry name" value="PKS_ER"/>
    <property type="match status" value="1"/>
</dbReference>
<dbReference type="InterPro" id="IPR020843">
    <property type="entry name" value="ER"/>
</dbReference>
<dbReference type="Pfam" id="PF13602">
    <property type="entry name" value="ADH_zinc_N_2"/>
    <property type="match status" value="1"/>
</dbReference>
<accession>A0A6I6K8W8</accession>
<dbReference type="InterPro" id="IPR013154">
    <property type="entry name" value="ADH-like_N"/>
</dbReference>
<dbReference type="SUPFAM" id="SSF50129">
    <property type="entry name" value="GroES-like"/>
    <property type="match status" value="1"/>
</dbReference>
<dbReference type="KEGG" id="mcos:GM418_23420"/>
<dbReference type="GO" id="GO:0016491">
    <property type="term" value="F:oxidoreductase activity"/>
    <property type="evidence" value="ECO:0007669"/>
    <property type="project" value="InterPro"/>
</dbReference>
<gene>
    <name evidence="2" type="ORF">GM418_23420</name>
</gene>
<sequence>MKAVTIKRYGAPDVLRLENIKKPSHKEDEVLIRINAIPVTTEDPLQRKGEPYFTRLFLGLTKPKNFVLGAEFSGEIESIGKNVNEFKIGDKVFGHSGKNLGCYAEYVCVQEQGLLLKRPKNMNDEDVAPVCTFMAAWNFMAALAKVKSNQKVLINGASGTVGSAAVQIAKSFGANVTGVCSTANMNVVRSLGADKVIDYTCDKFTENGEVYDIIFDVADKSSFYYCKNSLTINGIYLNPVLKVSFLIQMLWTKIFGKKKVMFSATGLLSISKRKRFLKEITKLFERGKLKTIIDKRYSLEQIVEAHKHIESGNKKGNVVINLYQTRETSTIE</sequence>
<feature type="domain" description="Enoyl reductase (ER)" evidence="1">
    <location>
        <begin position="10"/>
        <end position="320"/>
    </location>
</feature>
<name>A0A6I6K8W8_9BACT</name>
<dbReference type="InterPro" id="IPR011032">
    <property type="entry name" value="GroES-like_sf"/>
</dbReference>
<proteinExistence type="predicted"/>
<dbReference type="AlphaFoldDB" id="A0A6I6K8W8"/>
<evidence type="ECO:0000313" key="3">
    <source>
        <dbReference type="Proteomes" id="UP000428260"/>
    </source>
</evidence>
<dbReference type="Gene3D" id="3.90.180.10">
    <property type="entry name" value="Medium-chain alcohol dehydrogenases, catalytic domain"/>
    <property type="match status" value="1"/>
</dbReference>
<dbReference type="InterPro" id="IPR036291">
    <property type="entry name" value="NAD(P)-bd_dom_sf"/>
</dbReference>
<dbReference type="EMBL" id="CP046401">
    <property type="protein sequence ID" value="QGY46504.1"/>
    <property type="molecule type" value="Genomic_DNA"/>
</dbReference>
<dbReference type="Gene3D" id="3.40.50.720">
    <property type="entry name" value="NAD(P)-binding Rossmann-like Domain"/>
    <property type="match status" value="1"/>
</dbReference>
<reference evidence="2 3" key="1">
    <citation type="submission" date="2019-11" db="EMBL/GenBank/DDBJ databases">
        <authorList>
            <person name="Zheng R.K."/>
            <person name="Sun C.M."/>
        </authorList>
    </citation>
    <scope>NUCLEOTIDE SEQUENCE [LARGE SCALE GENOMIC DNA]</scope>
    <source>
        <strain evidence="2 3">WC007</strain>
    </source>
</reference>
<dbReference type="Pfam" id="PF08240">
    <property type="entry name" value="ADH_N"/>
    <property type="match status" value="1"/>
</dbReference>
<dbReference type="InterPro" id="IPR052733">
    <property type="entry name" value="Chloroplast_QOR"/>
</dbReference>
<dbReference type="CDD" id="cd08267">
    <property type="entry name" value="MDR1"/>
    <property type="match status" value="1"/>
</dbReference>
<dbReference type="PANTHER" id="PTHR44013">
    <property type="entry name" value="ZINC-TYPE ALCOHOL DEHYDROGENASE-LIKE PROTEIN C16A3.02C"/>
    <property type="match status" value="1"/>
</dbReference>